<evidence type="ECO:0000313" key="3">
    <source>
        <dbReference type="Proteomes" id="UP000441754"/>
    </source>
</evidence>
<evidence type="ECO:0000256" key="1">
    <source>
        <dbReference type="SAM" id="Phobius"/>
    </source>
</evidence>
<keyword evidence="1" id="KW-0472">Membrane</keyword>
<dbReference type="OrthoDB" id="956515at2"/>
<evidence type="ECO:0000313" key="2">
    <source>
        <dbReference type="EMBL" id="MRS62508.1"/>
    </source>
</evidence>
<organism evidence="2 3">
    <name type="scientific">Larkinella terrae</name>
    <dbReference type="NCBI Taxonomy" id="2025311"/>
    <lineage>
        <taxon>Bacteria</taxon>
        <taxon>Pseudomonadati</taxon>
        <taxon>Bacteroidota</taxon>
        <taxon>Cytophagia</taxon>
        <taxon>Cytophagales</taxon>
        <taxon>Spirosomataceae</taxon>
        <taxon>Larkinella</taxon>
    </lineage>
</organism>
<reference evidence="2 3" key="1">
    <citation type="journal article" date="2018" name="Antonie Van Leeuwenhoek">
        <title>Larkinella terrae sp. nov., isolated from soil on Jeju Island, South Korea.</title>
        <authorList>
            <person name="Ten L.N."/>
            <person name="Jeon J."/>
            <person name="Park S.J."/>
            <person name="Park S."/>
            <person name="Lee S.Y."/>
            <person name="Kim M.K."/>
            <person name="Jung H.Y."/>
        </authorList>
    </citation>
    <scope>NUCLEOTIDE SEQUENCE [LARGE SCALE GENOMIC DNA]</scope>
    <source>
        <strain evidence="2 3">KCTC 52001</strain>
    </source>
</reference>
<sequence length="115" mass="13700">MPQRYSQNIEKLIWNESFRKWVLQPTPESDAFWYIWQVSNPDRVEDLKLARTVVAALRVQDQQLPEPELQHLISQTIARAKFENPSPVARTFHWQSLVWVTLLLLLFVLGWFLLK</sequence>
<dbReference type="AlphaFoldDB" id="A0A7K0EM60"/>
<comment type="caution">
    <text evidence="2">The sequence shown here is derived from an EMBL/GenBank/DDBJ whole genome shotgun (WGS) entry which is preliminary data.</text>
</comment>
<accession>A0A7K0EM60</accession>
<keyword evidence="1" id="KW-0812">Transmembrane</keyword>
<gene>
    <name evidence="2" type="ORF">GJJ30_14495</name>
</gene>
<dbReference type="EMBL" id="WJXZ01000007">
    <property type="protein sequence ID" value="MRS62508.1"/>
    <property type="molecule type" value="Genomic_DNA"/>
</dbReference>
<name>A0A7K0EM60_9BACT</name>
<keyword evidence="3" id="KW-1185">Reference proteome</keyword>
<protein>
    <submittedName>
        <fullName evidence="2">Uncharacterized protein</fullName>
    </submittedName>
</protein>
<proteinExistence type="predicted"/>
<feature type="transmembrane region" description="Helical" evidence="1">
    <location>
        <begin position="92"/>
        <end position="114"/>
    </location>
</feature>
<dbReference type="RefSeq" id="WP_154175875.1">
    <property type="nucleotide sequence ID" value="NZ_WJXZ01000007.1"/>
</dbReference>
<keyword evidence="1" id="KW-1133">Transmembrane helix</keyword>
<dbReference type="Proteomes" id="UP000441754">
    <property type="component" value="Unassembled WGS sequence"/>
</dbReference>